<evidence type="ECO:0000313" key="5">
    <source>
        <dbReference type="EMBL" id="PSF06914.1"/>
    </source>
</evidence>
<feature type="domain" description="HTH hxlR-type" evidence="4">
    <location>
        <begin position="11"/>
        <end position="108"/>
    </location>
</feature>
<evidence type="ECO:0000256" key="2">
    <source>
        <dbReference type="ARBA" id="ARBA00023125"/>
    </source>
</evidence>
<name>A0A2T1K9V8_9GAMM</name>
<dbReference type="Gene3D" id="1.10.10.10">
    <property type="entry name" value="Winged helix-like DNA-binding domain superfamily/Winged helix DNA-binding domain"/>
    <property type="match status" value="1"/>
</dbReference>
<dbReference type="PANTHER" id="PTHR33204:SF36">
    <property type="entry name" value="TRANSCRIPTIONAL REGULATORY PROTEIN"/>
    <property type="match status" value="1"/>
</dbReference>
<dbReference type="InterPro" id="IPR002577">
    <property type="entry name" value="HTH_HxlR"/>
</dbReference>
<comment type="caution">
    <text evidence="5">The sequence shown here is derived from an EMBL/GenBank/DDBJ whole genome shotgun (WGS) entry which is preliminary data.</text>
</comment>
<keyword evidence="1" id="KW-0805">Transcription regulation</keyword>
<dbReference type="GO" id="GO:0003677">
    <property type="term" value="F:DNA binding"/>
    <property type="evidence" value="ECO:0007669"/>
    <property type="project" value="UniProtKB-KW"/>
</dbReference>
<dbReference type="AlphaFoldDB" id="A0A2T1K9V8"/>
<keyword evidence="2" id="KW-0238">DNA-binding</keyword>
<evidence type="ECO:0000256" key="3">
    <source>
        <dbReference type="ARBA" id="ARBA00023163"/>
    </source>
</evidence>
<dbReference type="PROSITE" id="PS51118">
    <property type="entry name" value="HTH_HXLR"/>
    <property type="match status" value="1"/>
</dbReference>
<gene>
    <name evidence="5" type="ORF">C7H08_17745</name>
</gene>
<accession>A0A2T1K9V8</accession>
<sequence>MKWHELGDMSCPVARSLAILGDRWTLLIIRNAFMRTRRFEDFQKQLGITRHLLSDRLNRLVDKNVLKKVMYQDSPKRYEYRLTEAGLALYPVILVLTQWGNTWLNEKGEHPPLELVHEPCGHKTDSQLRCSECGEALHAKDMIPVMDEAAQLPSSRRDIL</sequence>
<proteinExistence type="predicted"/>
<reference evidence="5 6" key="1">
    <citation type="submission" date="2018-03" db="EMBL/GenBank/DDBJ databases">
        <title>Marinobacter brunus sp. nov., a marine bacterium of Gamma-proteobacteria isolated from the surface seawater of the South China Sea.</title>
        <authorList>
            <person name="Cheng H."/>
            <person name="Wu Y.-H."/>
            <person name="Xamxidin M."/>
            <person name="Xu X.-W."/>
        </authorList>
    </citation>
    <scope>NUCLEOTIDE SEQUENCE [LARGE SCALE GENOMIC DNA]</scope>
    <source>
        <strain evidence="5 6">JCM 30472</strain>
    </source>
</reference>
<keyword evidence="3" id="KW-0804">Transcription</keyword>
<dbReference type="InterPro" id="IPR036390">
    <property type="entry name" value="WH_DNA-bd_sf"/>
</dbReference>
<keyword evidence="6" id="KW-1185">Reference proteome</keyword>
<dbReference type="InterPro" id="IPR036388">
    <property type="entry name" value="WH-like_DNA-bd_sf"/>
</dbReference>
<organism evidence="5 6">
    <name type="scientific">Marinobacter halophilus</name>
    <dbReference type="NCBI Taxonomy" id="1323740"/>
    <lineage>
        <taxon>Bacteria</taxon>
        <taxon>Pseudomonadati</taxon>
        <taxon>Pseudomonadota</taxon>
        <taxon>Gammaproteobacteria</taxon>
        <taxon>Pseudomonadales</taxon>
        <taxon>Marinobacteraceae</taxon>
        <taxon>Marinobacter</taxon>
    </lineage>
</organism>
<dbReference type="Pfam" id="PF01638">
    <property type="entry name" value="HxlR"/>
    <property type="match status" value="1"/>
</dbReference>
<evidence type="ECO:0000256" key="1">
    <source>
        <dbReference type="ARBA" id="ARBA00023015"/>
    </source>
</evidence>
<dbReference type="EMBL" id="PXNN01000017">
    <property type="protein sequence ID" value="PSF06914.1"/>
    <property type="molecule type" value="Genomic_DNA"/>
</dbReference>
<evidence type="ECO:0000313" key="6">
    <source>
        <dbReference type="Proteomes" id="UP000238385"/>
    </source>
</evidence>
<dbReference type="PANTHER" id="PTHR33204">
    <property type="entry name" value="TRANSCRIPTIONAL REGULATOR, MARR FAMILY"/>
    <property type="match status" value="1"/>
</dbReference>
<dbReference type="RefSeq" id="WP_106673538.1">
    <property type="nucleotide sequence ID" value="NZ_BMFE01000002.1"/>
</dbReference>
<dbReference type="OrthoDB" id="9807069at2"/>
<dbReference type="SUPFAM" id="SSF46785">
    <property type="entry name" value="Winged helix' DNA-binding domain"/>
    <property type="match status" value="1"/>
</dbReference>
<protein>
    <submittedName>
        <fullName evidence="5">Transcriptional regulator</fullName>
    </submittedName>
</protein>
<dbReference type="Proteomes" id="UP000238385">
    <property type="component" value="Unassembled WGS sequence"/>
</dbReference>
<evidence type="ECO:0000259" key="4">
    <source>
        <dbReference type="PROSITE" id="PS51118"/>
    </source>
</evidence>